<dbReference type="AlphaFoldDB" id="A0A2S6YZ02"/>
<gene>
    <name evidence="1" type="ORF">XthCFBP4691_20280</name>
</gene>
<comment type="caution">
    <text evidence="1">The sequence shown here is derived from an EMBL/GenBank/DDBJ whole genome shotgun (WGS) entry which is preliminary data.</text>
</comment>
<keyword evidence="2" id="KW-1185">Reference proteome</keyword>
<organism evidence="1 2">
    <name type="scientific">Xanthomonas theicola</name>
    <dbReference type="NCBI Taxonomy" id="56464"/>
    <lineage>
        <taxon>Bacteria</taxon>
        <taxon>Pseudomonadati</taxon>
        <taxon>Pseudomonadota</taxon>
        <taxon>Gammaproteobacteria</taxon>
        <taxon>Lysobacterales</taxon>
        <taxon>Lysobacteraceae</taxon>
        <taxon>Xanthomonas</taxon>
    </lineage>
</organism>
<name>A0A2S6YZ02_9XANT</name>
<dbReference type="RefSeq" id="WP_128421997.1">
    <property type="nucleotide sequence ID" value="NZ_CP049017.1"/>
</dbReference>
<dbReference type="Proteomes" id="UP000239898">
    <property type="component" value="Unassembled WGS sequence"/>
</dbReference>
<reference evidence="1 2" key="1">
    <citation type="submission" date="2016-08" db="EMBL/GenBank/DDBJ databases">
        <title>Evolution of the type three secretion system and type three effector repertoires in Xanthomonas.</title>
        <authorList>
            <person name="Merda D."/>
            <person name="Briand M."/>
            <person name="Bosis E."/>
            <person name="Rousseau C."/>
            <person name="Portier P."/>
            <person name="Jacques M.-A."/>
            <person name="Fischer-Le Saux M."/>
        </authorList>
    </citation>
    <scope>NUCLEOTIDE SEQUENCE [LARGE SCALE GENOMIC DNA]</scope>
    <source>
        <strain evidence="1 2">CFBP 4691</strain>
    </source>
</reference>
<sequence length="175" mass="18360">MNPIILSALLAASAAISQEVMTPNYTARHAETGRMASAQSTAPASSISAPAPIQSSALPTSKALVEQFDQLVEAAAQVKATSYLAVDEHYLHVSGCDYHAQHPRGVARISDGAYNSVSVLLKCSGFIMQVEITDFTQPTSPMMKSTLPGGRSVAIAGARMVSAFAHLITHITHPA</sequence>
<accession>A0A2S6YZ02</accession>
<evidence type="ECO:0000313" key="1">
    <source>
        <dbReference type="EMBL" id="PPT73369.1"/>
    </source>
</evidence>
<proteinExistence type="predicted"/>
<evidence type="ECO:0000313" key="2">
    <source>
        <dbReference type="Proteomes" id="UP000239898"/>
    </source>
</evidence>
<protein>
    <submittedName>
        <fullName evidence="1">Uncharacterized protein</fullName>
    </submittedName>
</protein>
<dbReference type="EMBL" id="MIGX01000271">
    <property type="protein sequence ID" value="PPT73369.1"/>
    <property type="molecule type" value="Genomic_DNA"/>
</dbReference>